<evidence type="ECO:0000313" key="4">
    <source>
        <dbReference type="EMBL" id="KAE9070004.1"/>
    </source>
</evidence>
<evidence type="ECO:0000313" key="2">
    <source>
        <dbReference type="EMBL" id="KAE8922077.1"/>
    </source>
</evidence>
<dbReference type="Proteomes" id="UP000441208">
    <property type="component" value="Unassembled WGS sequence"/>
</dbReference>
<evidence type="ECO:0000313" key="3">
    <source>
        <dbReference type="EMBL" id="KAE8971724.1"/>
    </source>
</evidence>
<evidence type="ECO:0000313" key="15">
    <source>
        <dbReference type="Proteomes" id="UP000460718"/>
    </source>
</evidence>
<dbReference type="Proteomes" id="UP000440367">
    <property type="component" value="Unassembled WGS sequence"/>
</dbReference>
<evidence type="ECO:0000313" key="13">
    <source>
        <dbReference type="Proteomes" id="UP000440732"/>
    </source>
</evidence>
<proteinExistence type="predicted"/>
<feature type="signal peptide" evidence="1">
    <location>
        <begin position="1"/>
        <end position="19"/>
    </location>
</feature>
<dbReference type="EMBL" id="QXGD01000314">
    <property type="protein sequence ID" value="KAE9243629.1"/>
    <property type="molecule type" value="Genomic_DNA"/>
</dbReference>
<dbReference type="EMBL" id="QXGE01003296">
    <property type="protein sequence ID" value="KAE9275868.1"/>
    <property type="molecule type" value="Genomic_DNA"/>
</dbReference>
<dbReference type="EMBL" id="QXGF01003222">
    <property type="protein sequence ID" value="KAE8922077.1"/>
    <property type="molecule type" value="Genomic_DNA"/>
</dbReference>
<evidence type="ECO:0000313" key="5">
    <source>
        <dbReference type="EMBL" id="KAE9084425.1"/>
    </source>
</evidence>
<dbReference type="Proteomes" id="UP000440732">
    <property type="component" value="Unassembled WGS sequence"/>
</dbReference>
<dbReference type="Proteomes" id="UP000460718">
    <property type="component" value="Unassembled WGS sequence"/>
</dbReference>
<gene>
    <name evidence="8" type="ORF">PF001_g26391</name>
    <name evidence="7" type="ORF">PF002_g8161</name>
    <name evidence="6" type="ORF">PF005_g26998</name>
    <name evidence="5" type="ORF">PF006_g26480</name>
    <name evidence="4" type="ORF">PF007_g27094</name>
    <name evidence="2" type="ORF">PF009_g27652</name>
    <name evidence="3" type="ORF">PF011_g25931</name>
</gene>
<evidence type="ECO:0008006" key="16">
    <source>
        <dbReference type="Google" id="ProtNLM"/>
    </source>
</evidence>
<dbReference type="Proteomes" id="UP000429523">
    <property type="component" value="Unassembled WGS sequence"/>
</dbReference>
<dbReference type="AlphaFoldDB" id="A0A6A4BKS5"/>
<sequence length="94" mass="10474">MYNADTCTLFNVLIQCVMCCDTCMYSTVVWVFRWGPVQYGTVITCCSMELKAYPAGPLAPSTKIQIRRASCSTDFVQQRSGLQRASRAELDSVS</sequence>
<name>A0A6A4BKS5_9STRA</name>
<evidence type="ECO:0000313" key="6">
    <source>
        <dbReference type="EMBL" id="KAE9171789.1"/>
    </source>
</evidence>
<comment type="caution">
    <text evidence="8">The sequence shown here is derived from an EMBL/GenBank/DDBJ whole genome shotgun (WGS) entry which is preliminary data.</text>
</comment>
<evidence type="ECO:0000313" key="11">
    <source>
        <dbReference type="Proteomes" id="UP000437068"/>
    </source>
</evidence>
<evidence type="ECO:0000313" key="12">
    <source>
        <dbReference type="Proteomes" id="UP000440367"/>
    </source>
</evidence>
<keyword evidence="10" id="KW-1185">Reference proteome</keyword>
<dbReference type="EMBL" id="QXFW01003291">
    <property type="protein sequence ID" value="KAE8971724.1"/>
    <property type="molecule type" value="Genomic_DNA"/>
</dbReference>
<evidence type="ECO:0000313" key="7">
    <source>
        <dbReference type="EMBL" id="KAE9243629.1"/>
    </source>
</evidence>
<evidence type="ECO:0000256" key="1">
    <source>
        <dbReference type="SAM" id="SignalP"/>
    </source>
</evidence>
<dbReference type="Proteomes" id="UP000433483">
    <property type="component" value="Unassembled WGS sequence"/>
</dbReference>
<feature type="chain" id="PRO_5036167110" description="Secreted protein" evidence="1">
    <location>
        <begin position="20"/>
        <end position="94"/>
    </location>
</feature>
<protein>
    <recommendedName>
        <fullName evidence="16">Secreted protein</fullName>
    </recommendedName>
</protein>
<dbReference type="EMBL" id="QXFZ01003293">
    <property type="protein sequence ID" value="KAE9070004.1"/>
    <property type="molecule type" value="Genomic_DNA"/>
</dbReference>
<dbReference type="Proteomes" id="UP000437068">
    <property type="component" value="Unassembled WGS sequence"/>
</dbReference>
<dbReference type="EMBL" id="QXGB01003260">
    <property type="protein sequence ID" value="KAE9171789.1"/>
    <property type="molecule type" value="Genomic_DNA"/>
</dbReference>
<reference evidence="9 10" key="1">
    <citation type="submission" date="2018-08" db="EMBL/GenBank/DDBJ databases">
        <title>Genomic investigation of the strawberry pathogen Phytophthora fragariae indicates pathogenicity is determined by transcriptional variation in three key races.</title>
        <authorList>
            <person name="Adams T.M."/>
            <person name="Armitage A.D."/>
            <person name="Sobczyk M.K."/>
            <person name="Bates H.J."/>
            <person name="Dunwell J.M."/>
            <person name="Nellist C.F."/>
            <person name="Harrison R.J."/>
        </authorList>
    </citation>
    <scope>NUCLEOTIDE SEQUENCE [LARGE SCALE GENOMIC DNA]</scope>
    <source>
        <strain evidence="8 11">A4</strain>
        <strain evidence="7 12">BC-1</strain>
        <strain evidence="6 10">NOV-27</strain>
        <strain evidence="5 13">NOV-5</strain>
        <strain evidence="4 14">NOV-71</strain>
        <strain evidence="2 9">NOV-9</strain>
        <strain evidence="3 15">SCRP245</strain>
    </source>
</reference>
<evidence type="ECO:0000313" key="10">
    <source>
        <dbReference type="Proteomes" id="UP000433483"/>
    </source>
</evidence>
<evidence type="ECO:0000313" key="9">
    <source>
        <dbReference type="Proteomes" id="UP000429523"/>
    </source>
</evidence>
<organism evidence="8 11">
    <name type="scientific">Phytophthora fragariae</name>
    <dbReference type="NCBI Taxonomy" id="53985"/>
    <lineage>
        <taxon>Eukaryota</taxon>
        <taxon>Sar</taxon>
        <taxon>Stramenopiles</taxon>
        <taxon>Oomycota</taxon>
        <taxon>Peronosporomycetes</taxon>
        <taxon>Peronosporales</taxon>
        <taxon>Peronosporaceae</taxon>
        <taxon>Phytophthora</taxon>
    </lineage>
</organism>
<evidence type="ECO:0000313" key="14">
    <source>
        <dbReference type="Proteomes" id="UP000441208"/>
    </source>
</evidence>
<keyword evidence="1" id="KW-0732">Signal</keyword>
<accession>A0A6A4BKS5</accession>
<dbReference type="EMBL" id="QXGA01003341">
    <property type="protein sequence ID" value="KAE9084425.1"/>
    <property type="molecule type" value="Genomic_DNA"/>
</dbReference>
<evidence type="ECO:0000313" key="8">
    <source>
        <dbReference type="EMBL" id="KAE9275868.1"/>
    </source>
</evidence>